<comment type="caution">
    <text evidence="1">The sequence shown here is derived from an EMBL/GenBank/DDBJ whole genome shotgun (WGS) entry which is preliminary data.</text>
</comment>
<keyword evidence="2" id="KW-1185">Reference proteome</keyword>
<dbReference type="AlphaFoldDB" id="A0A8H7AGQ9"/>
<gene>
    <name evidence="1" type="ORF">GJ744_010095</name>
</gene>
<evidence type="ECO:0000313" key="1">
    <source>
        <dbReference type="EMBL" id="KAF7507794.1"/>
    </source>
</evidence>
<evidence type="ECO:0000313" key="2">
    <source>
        <dbReference type="Proteomes" id="UP000606974"/>
    </source>
</evidence>
<dbReference type="Proteomes" id="UP000606974">
    <property type="component" value="Unassembled WGS sequence"/>
</dbReference>
<name>A0A8H7AGQ9_9EURO</name>
<organism evidence="1 2">
    <name type="scientific">Endocarpon pusillum</name>
    <dbReference type="NCBI Taxonomy" id="364733"/>
    <lineage>
        <taxon>Eukaryota</taxon>
        <taxon>Fungi</taxon>
        <taxon>Dikarya</taxon>
        <taxon>Ascomycota</taxon>
        <taxon>Pezizomycotina</taxon>
        <taxon>Eurotiomycetes</taxon>
        <taxon>Chaetothyriomycetidae</taxon>
        <taxon>Verrucariales</taxon>
        <taxon>Verrucariaceae</taxon>
        <taxon>Endocarpon</taxon>
    </lineage>
</organism>
<dbReference type="EMBL" id="JAACFV010000063">
    <property type="protein sequence ID" value="KAF7507794.1"/>
    <property type="molecule type" value="Genomic_DNA"/>
</dbReference>
<proteinExistence type="predicted"/>
<reference evidence="1" key="1">
    <citation type="submission" date="2020-02" db="EMBL/GenBank/DDBJ databases">
        <authorList>
            <person name="Palmer J.M."/>
        </authorList>
    </citation>
    <scope>NUCLEOTIDE SEQUENCE</scope>
    <source>
        <strain evidence="1">EPUS1.4</strain>
        <tissue evidence="1">Thallus</tissue>
    </source>
</reference>
<sequence>MAVHYFSRTRNFFCLTIETSSLQELTGKARRKPRQHQKYLWLCCDRSWCLLTSLAASEELSVSAVVVGALSLIL</sequence>
<accession>A0A8H7AGQ9</accession>
<protein>
    <submittedName>
        <fullName evidence="1">Uncharacterized protein</fullName>
    </submittedName>
</protein>